<accession>A0A1M7ZLD7</accession>
<keyword evidence="5" id="KW-1185">Reference proteome</keyword>
<dbReference type="InterPro" id="IPR011611">
    <property type="entry name" value="PfkB_dom"/>
</dbReference>
<dbReference type="PRINTS" id="PR00990">
    <property type="entry name" value="RIBOKINASE"/>
</dbReference>
<proteinExistence type="predicted"/>
<dbReference type="AlphaFoldDB" id="A0A1M7ZLD7"/>
<dbReference type="InterPro" id="IPR029056">
    <property type="entry name" value="Ribokinase-like"/>
</dbReference>
<dbReference type="RefSeq" id="WP_073628688.1">
    <property type="nucleotide sequence ID" value="NZ_FRXO01000004.1"/>
</dbReference>
<dbReference type="GO" id="GO:0006796">
    <property type="term" value="P:phosphate-containing compound metabolic process"/>
    <property type="evidence" value="ECO:0007669"/>
    <property type="project" value="UniProtKB-ARBA"/>
</dbReference>
<keyword evidence="1" id="KW-0808">Transferase</keyword>
<dbReference type="STRING" id="1123029.SAMN02745172_02274"/>
<evidence type="ECO:0000259" key="3">
    <source>
        <dbReference type="Pfam" id="PF00294"/>
    </source>
</evidence>
<gene>
    <name evidence="4" type="ORF">SAMN02745172_02274</name>
</gene>
<dbReference type="GO" id="GO:0016301">
    <property type="term" value="F:kinase activity"/>
    <property type="evidence" value="ECO:0007669"/>
    <property type="project" value="UniProtKB-KW"/>
</dbReference>
<evidence type="ECO:0000256" key="1">
    <source>
        <dbReference type="ARBA" id="ARBA00022679"/>
    </source>
</evidence>
<dbReference type="SUPFAM" id="SSF53613">
    <property type="entry name" value="Ribokinase-like"/>
    <property type="match status" value="1"/>
</dbReference>
<reference evidence="4 5" key="1">
    <citation type="submission" date="2016-12" db="EMBL/GenBank/DDBJ databases">
        <authorList>
            <person name="Song W.-J."/>
            <person name="Kurnit D.M."/>
        </authorList>
    </citation>
    <scope>NUCLEOTIDE SEQUENCE [LARGE SCALE GENOMIC DNA]</scope>
    <source>
        <strain evidence="4 5">DSM 19599</strain>
    </source>
</reference>
<evidence type="ECO:0000256" key="2">
    <source>
        <dbReference type="ARBA" id="ARBA00022777"/>
    </source>
</evidence>
<keyword evidence="2 4" id="KW-0418">Kinase</keyword>
<organism evidence="4 5">
    <name type="scientific">Pseudoxanthobacter soli DSM 19599</name>
    <dbReference type="NCBI Taxonomy" id="1123029"/>
    <lineage>
        <taxon>Bacteria</taxon>
        <taxon>Pseudomonadati</taxon>
        <taxon>Pseudomonadota</taxon>
        <taxon>Alphaproteobacteria</taxon>
        <taxon>Hyphomicrobiales</taxon>
        <taxon>Segnochrobactraceae</taxon>
        <taxon>Pseudoxanthobacter</taxon>
    </lineage>
</organism>
<protein>
    <submittedName>
        <fullName evidence="4">Ribokinase</fullName>
    </submittedName>
</protein>
<evidence type="ECO:0000313" key="5">
    <source>
        <dbReference type="Proteomes" id="UP000186406"/>
    </source>
</evidence>
<dbReference type="Gene3D" id="3.40.1190.20">
    <property type="match status" value="1"/>
</dbReference>
<feature type="domain" description="Carbohydrate kinase PfkB" evidence="3">
    <location>
        <begin position="6"/>
        <end position="285"/>
    </location>
</feature>
<evidence type="ECO:0000313" key="4">
    <source>
        <dbReference type="EMBL" id="SHO65629.1"/>
    </source>
</evidence>
<dbReference type="EMBL" id="FRXO01000004">
    <property type="protein sequence ID" value="SHO65629.1"/>
    <property type="molecule type" value="Genomic_DNA"/>
</dbReference>
<name>A0A1M7ZLD7_9HYPH</name>
<dbReference type="PANTHER" id="PTHR10584">
    <property type="entry name" value="SUGAR KINASE"/>
    <property type="match status" value="1"/>
</dbReference>
<dbReference type="InterPro" id="IPR002139">
    <property type="entry name" value="Ribo/fructo_kinase"/>
</dbReference>
<sequence length="295" mass="29848">MSGRALFVGDVSLDLTMVVEHLPAPDEKVHVHAAVEAPGGVVANAAVACALAGAPVSAWLRLGNDAAAEMVRASLAAAGIALDAETAAGSTCRVVVILEPHGEKRLLLDPGVTMYPSVEWVRARSLDGIGWVHTAVYGAAARDLAALCRTAGVPFSLDLEPATFADGFDAIADIAAGAETVFCNERAVGLLGPEGIDRLFAGGVRTVVRTLGPAGAEFRTPKGGFIVPAPSGIRIVDTTGGGDCLAGWFIAGRLAGKAGAEALEPAVTAATLSCGRLGAQASYPTVAEVAKFRAA</sequence>
<dbReference type="Proteomes" id="UP000186406">
    <property type="component" value="Unassembled WGS sequence"/>
</dbReference>
<dbReference type="Pfam" id="PF00294">
    <property type="entry name" value="PfkB"/>
    <property type="match status" value="1"/>
</dbReference>
<dbReference type="PANTHER" id="PTHR10584:SF166">
    <property type="entry name" value="RIBOKINASE"/>
    <property type="match status" value="1"/>
</dbReference>
<dbReference type="OrthoDB" id="9775849at2"/>